<keyword evidence="1" id="KW-0175">Coiled coil</keyword>
<feature type="region of interest" description="Disordered" evidence="2">
    <location>
        <begin position="661"/>
        <end position="687"/>
    </location>
</feature>
<keyword evidence="4" id="KW-1185">Reference proteome</keyword>
<accession>A0AA39WQH6</accession>
<organism evidence="3 4">
    <name type="scientific">Immersiella caudata</name>
    <dbReference type="NCBI Taxonomy" id="314043"/>
    <lineage>
        <taxon>Eukaryota</taxon>
        <taxon>Fungi</taxon>
        <taxon>Dikarya</taxon>
        <taxon>Ascomycota</taxon>
        <taxon>Pezizomycotina</taxon>
        <taxon>Sordariomycetes</taxon>
        <taxon>Sordariomycetidae</taxon>
        <taxon>Sordariales</taxon>
        <taxon>Lasiosphaeriaceae</taxon>
        <taxon>Immersiella</taxon>
    </lineage>
</organism>
<dbReference type="Proteomes" id="UP001175000">
    <property type="component" value="Unassembled WGS sequence"/>
</dbReference>
<evidence type="ECO:0000256" key="2">
    <source>
        <dbReference type="SAM" id="MobiDB-lite"/>
    </source>
</evidence>
<evidence type="ECO:0000313" key="3">
    <source>
        <dbReference type="EMBL" id="KAK0619632.1"/>
    </source>
</evidence>
<dbReference type="AlphaFoldDB" id="A0AA39WQH6"/>
<evidence type="ECO:0000256" key="1">
    <source>
        <dbReference type="SAM" id="Coils"/>
    </source>
</evidence>
<comment type="caution">
    <text evidence="3">The sequence shown here is derived from an EMBL/GenBank/DDBJ whole genome shotgun (WGS) entry which is preliminary data.</text>
</comment>
<protein>
    <submittedName>
        <fullName evidence="3">Uncharacterized protein</fullName>
    </submittedName>
</protein>
<sequence>MMTASPSPLKGPRLTLLVNSTTITRYESSPKSGIQAPMSSILTPTSTTVEYGDGLADSEMSVTDRTNHIFKLWLNTVRDEPAESTATHGDVTPVIRKPRPINTKLPAVNERLSHFLQGLGQATGDPNKHLVQENQGLHKRVATLQRSEEHLLRDNQDLNMHVVALQESQEAQMRRFENELRLKQAPLEARIRELEEQVAHQNERLFKLTLQPKPSPVQAAQPEPTVFPEPETPAMSDADVAEWFATRSSSWASWADEFAHRNPNRMAELHPLQQQEILGSVKSFVRLTTEGKLPAALKANVFGPDASNVTRLLLQGMLANFIASEVLTSPFWILSALSKQGSELDSPRTNSELGTPIGYRMDYAMWSNTGLAPCPSPYSVPPAPTTARSIAMLSPRHEMPQRTPLHGRLTLPLNTKSLTPQYNLPLKPEMEDLLTLLMKATQTPGGVDSWRAQLMKLLSDGGLTQDPSRPSVTGNEERQILANAQRVYARELKERFLRSAARFFLHDQDAQGITKLEGKLASEIDLALRFCVQVWARPAPLTLLNPKAISTLAAADRSSVNEAITSHLNGTEGDQDLEVIMVLQPAVLLGNSNDAPVCSKALVVLGPKNQLNTIAEALEPPTPSTEPTLSLDLGPAVATKTAETLRPIIDLKPFIAIPPTGWAKTNSGVSSTGSSEPPALSPETPLS</sequence>
<feature type="coiled-coil region" evidence="1">
    <location>
        <begin position="177"/>
        <end position="211"/>
    </location>
</feature>
<evidence type="ECO:0000313" key="4">
    <source>
        <dbReference type="Proteomes" id="UP001175000"/>
    </source>
</evidence>
<name>A0AA39WQH6_9PEZI</name>
<feature type="compositionally biased region" description="Polar residues" evidence="2">
    <location>
        <begin position="663"/>
        <end position="675"/>
    </location>
</feature>
<dbReference type="EMBL" id="JAULSU010000004">
    <property type="protein sequence ID" value="KAK0619632.1"/>
    <property type="molecule type" value="Genomic_DNA"/>
</dbReference>
<reference evidence="3" key="1">
    <citation type="submission" date="2023-06" db="EMBL/GenBank/DDBJ databases">
        <title>Genome-scale phylogeny and comparative genomics of the fungal order Sordariales.</title>
        <authorList>
            <consortium name="Lawrence Berkeley National Laboratory"/>
            <person name="Hensen N."/>
            <person name="Bonometti L."/>
            <person name="Westerberg I."/>
            <person name="Brannstrom I.O."/>
            <person name="Guillou S."/>
            <person name="Cros-Aarteil S."/>
            <person name="Calhoun S."/>
            <person name="Haridas S."/>
            <person name="Kuo A."/>
            <person name="Mondo S."/>
            <person name="Pangilinan J."/>
            <person name="Riley R."/>
            <person name="Labutti K."/>
            <person name="Andreopoulos B."/>
            <person name="Lipzen A."/>
            <person name="Chen C."/>
            <person name="Yanf M."/>
            <person name="Daum C."/>
            <person name="Ng V."/>
            <person name="Clum A."/>
            <person name="Steindorff A."/>
            <person name="Ohm R."/>
            <person name="Martin F."/>
            <person name="Silar P."/>
            <person name="Natvig D."/>
            <person name="Lalanne C."/>
            <person name="Gautier V."/>
            <person name="Ament-Velasquez S.L."/>
            <person name="Kruys A."/>
            <person name="Hutchinson M.I."/>
            <person name="Powell A.J."/>
            <person name="Barry K."/>
            <person name="Miller A.N."/>
            <person name="Grigoriev I.V."/>
            <person name="Debuchy R."/>
            <person name="Gladieux P."/>
            <person name="Thoren M.H."/>
            <person name="Johannesson H."/>
        </authorList>
    </citation>
    <scope>NUCLEOTIDE SEQUENCE</scope>
    <source>
        <strain evidence="3">CBS 606.72</strain>
    </source>
</reference>
<proteinExistence type="predicted"/>
<feature type="region of interest" description="Disordered" evidence="2">
    <location>
        <begin position="214"/>
        <end position="233"/>
    </location>
</feature>
<gene>
    <name evidence="3" type="ORF">B0T14DRAFT_603392</name>
</gene>